<gene>
    <name evidence="2" type="ORF">J2S01_000557</name>
</gene>
<protein>
    <submittedName>
        <fullName evidence="2">DNA-binding XRE family transcriptional regulator</fullName>
    </submittedName>
</protein>
<evidence type="ECO:0000313" key="2">
    <source>
        <dbReference type="EMBL" id="MDQ0202861.1"/>
    </source>
</evidence>
<evidence type="ECO:0000313" key="3">
    <source>
        <dbReference type="Proteomes" id="UP001239167"/>
    </source>
</evidence>
<dbReference type="RefSeq" id="WP_307222819.1">
    <property type="nucleotide sequence ID" value="NZ_CP116940.1"/>
</dbReference>
<dbReference type="SMART" id="SM00530">
    <property type="entry name" value="HTH_XRE"/>
    <property type="match status" value="1"/>
</dbReference>
<dbReference type="EMBL" id="JAUSUE010000003">
    <property type="protein sequence ID" value="MDQ0202861.1"/>
    <property type="molecule type" value="Genomic_DNA"/>
</dbReference>
<dbReference type="Gene3D" id="1.10.260.40">
    <property type="entry name" value="lambda repressor-like DNA-binding domains"/>
    <property type="match status" value="1"/>
</dbReference>
<dbReference type="GO" id="GO:0003677">
    <property type="term" value="F:DNA binding"/>
    <property type="evidence" value="ECO:0007669"/>
    <property type="project" value="UniProtKB-KW"/>
</dbReference>
<reference evidence="2 3" key="1">
    <citation type="submission" date="2023-07" db="EMBL/GenBank/DDBJ databases">
        <title>Genomic Encyclopedia of Type Strains, Phase IV (KMG-IV): sequencing the most valuable type-strain genomes for metagenomic binning, comparative biology and taxonomic classification.</title>
        <authorList>
            <person name="Goeker M."/>
        </authorList>
    </citation>
    <scope>NUCLEOTIDE SEQUENCE [LARGE SCALE GENOMIC DNA]</scope>
    <source>
        <strain evidence="2 3">DSM 16980</strain>
    </source>
</reference>
<dbReference type="InterPro" id="IPR001387">
    <property type="entry name" value="Cro/C1-type_HTH"/>
</dbReference>
<evidence type="ECO:0000259" key="1">
    <source>
        <dbReference type="PROSITE" id="PS50943"/>
    </source>
</evidence>
<dbReference type="SUPFAM" id="SSF47413">
    <property type="entry name" value="lambda repressor-like DNA-binding domains"/>
    <property type="match status" value="1"/>
</dbReference>
<dbReference type="Proteomes" id="UP001239167">
    <property type="component" value="Unassembled WGS sequence"/>
</dbReference>
<sequence>MSDIKNYIAEKAKSDPAIYERIAKETAYLDAAIAVHTFRQKQGLSQRDFAKIVGKPQSTIARIENGNMNPSIKTLNDIASKFDKQIKITFV</sequence>
<proteinExistence type="predicted"/>
<accession>A0ABT9Y5M0</accession>
<keyword evidence="2" id="KW-0238">DNA-binding</keyword>
<dbReference type="Pfam" id="PF01381">
    <property type="entry name" value="HTH_3"/>
    <property type="match status" value="1"/>
</dbReference>
<name>A0ABT9Y5M0_9FIRM</name>
<feature type="domain" description="HTH cro/C1-type" evidence="1">
    <location>
        <begin position="35"/>
        <end position="91"/>
    </location>
</feature>
<keyword evidence="3" id="KW-1185">Reference proteome</keyword>
<dbReference type="InterPro" id="IPR010982">
    <property type="entry name" value="Lambda_DNA-bd_dom_sf"/>
</dbReference>
<organism evidence="2 3">
    <name type="scientific">Pectinatus haikarae</name>
    <dbReference type="NCBI Taxonomy" id="349096"/>
    <lineage>
        <taxon>Bacteria</taxon>
        <taxon>Bacillati</taxon>
        <taxon>Bacillota</taxon>
        <taxon>Negativicutes</taxon>
        <taxon>Selenomonadales</taxon>
        <taxon>Selenomonadaceae</taxon>
        <taxon>Pectinatus</taxon>
    </lineage>
</organism>
<dbReference type="CDD" id="cd00093">
    <property type="entry name" value="HTH_XRE"/>
    <property type="match status" value="1"/>
</dbReference>
<comment type="caution">
    <text evidence="2">The sequence shown here is derived from an EMBL/GenBank/DDBJ whole genome shotgun (WGS) entry which is preliminary data.</text>
</comment>
<dbReference type="PROSITE" id="PS50943">
    <property type="entry name" value="HTH_CROC1"/>
    <property type="match status" value="1"/>
</dbReference>